<evidence type="ECO:0000313" key="3">
    <source>
        <dbReference type="Proteomes" id="UP001501523"/>
    </source>
</evidence>
<evidence type="ECO:0000313" key="2">
    <source>
        <dbReference type="EMBL" id="GAA0725320.1"/>
    </source>
</evidence>
<gene>
    <name evidence="2" type="ORF">GCM10009105_38440</name>
</gene>
<sequence>MGLQVMESIGVIGFVTGCIGSVWLAIQGKRWAWLLLLVPSFADAFYTLLYNVSTIGGMH</sequence>
<keyword evidence="3" id="KW-1185">Reference proteome</keyword>
<evidence type="ECO:0000256" key="1">
    <source>
        <dbReference type="SAM" id="Phobius"/>
    </source>
</evidence>
<proteinExistence type="predicted"/>
<organism evidence="2 3">
    <name type="scientific">Dokdonella soli</name>
    <dbReference type="NCBI Taxonomy" id="529810"/>
    <lineage>
        <taxon>Bacteria</taxon>
        <taxon>Pseudomonadati</taxon>
        <taxon>Pseudomonadota</taxon>
        <taxon>Gammaproteobacteria</taxon>
        <taxon>Lysobacterales</taxon>
        <taxon>Rhodanobacteraceae</taxon>
        <taxon>Dokdonella</taxon>
    </lineage>
</organism>
<comment type="caution">
    <text evidence="2">The sequence shown here is derived from an EMBL/GenBank/DDBJ whole genome shotgun (WGS) entry which is preliminary data.</text>
</comment>
<feature type="transmembrane region" description="Helical" evidence="1">
    <location>
        <begin position="6"/>
        <end position="26"/>
    </location>
</feature>
<reference evidence="2 3" key="1">
    <citation type="journal article" date="2019" name="Int. J. Syst. Evol. Microbiol.">
        <title>The Global Catalogue of Microorganisms (GCM) 10K type strain sequencing project: providing services to taxonomists for standard genome sequencing and annotation.</title>
        <authorList>
            <consortium name="The Broad Institute Genomics Platform"/>
            <consortium name="The Broad Institute Genome Sequencing Center for Infectious Disease"/>
            <person name="Wu L."/>
            <person name="Ma J."/>
        </authorList>
    </citation>
    <scope>NUCLEOTIDE SEQUENCE [LARGE SCALE GENOMIC DNA]</scope>
    <source>
        <strain evidence="2 3">JCM 15421</strain>
    </source>
</reference>
<accession>A0ABN1J149</accession>
<name>A0ABN1J149_9GAMM</name>
<keyword evidence="1" id="KW-0812">Transmembrane</keyword>
<keyword evidence="1" id="KW-1133">Transmembrane helix</keyword>
<protein>
    <recommendedName>
        <fullName evidence="4">Nicotinamide riboside transporter PnuC</fullName>
    </recommendedName>
</protein>
<dbReference type="Proteomes" id="UP001501523">
    <property type="component" value="Unassembled WGS sequence"/>
</dbReference>
<feature type="transmembrane region" description="Helical" evidence="1">
    <location>
        <begin position="33"/>
        <end position="52"/>
    </location>
</feature>
<evidence type="ECO:0008006" key="4">
    <source>
        <dbReference type="Google" id="ProtNLM"/>
    </source>
</evidence>
<dbReference type="EMBL" id="BAAAEU010000039">
    <property type="protein sequence ID" value="GAA0725320.1"/>
    <property type="molecule type" value="Genomic_DNA"/>
</dbReference>
<keyword evidence="1" id="KW-0472">Membrane</keyword>